<keyword evidence="1" id="KW-1133">Transmembrane helix</keyword>
<dbReference type="PANTHER" id="PTHR33116:SF78">
    <property type="entry name" value="OS12G0587133 PROTEIN"/>
    <property type="match status" value="1"/>
</dbReference>
<evidence type="ECO:0000313" key="3">
    <source>
        <dbReference type="Proteomes" id="UP000811246"/>
    </source>
</evidence>
<accession>A0A922JZU1</accession>
<evidence type="ECO:0000256" key="1">
    <source>
        <dbReference type="SAM" id="Phobius"/>
    </source>
</evidence>
<sequence length="213" mass="24617">MGIYLSKGGRVTLIKRTLSNLPNYFLFLFPIPVGVVKIIERIFRNFLWDGIGEERKFHLVNWKKVCTPVTCGGLGVRNLKLFNKALLRKWLWRYSNENKALWKQIVDAKYGRMWGNWCTNEIKGVFGVGLWKSIRMGWGDFIRNTNFKVGTGSNISFWHDVCCGDLALKLAFPSLFRIAKCKGAAVADSFLFSNNMLNWDVEFTRDLQDWEGC</sequence>
<gene>
    <name evidence="2" type="ORF">I3842_03G204200</name>
</gene>
<dbReference type="AlphaFoldDB" id="A0A922JZU1"/>
<dbReference type="Proteomes" id="UP000811246">
    <property type="component" value="Chromosome 3"/>
</dbReference>
<proteinExistence type="predicted"/>
<feature type="transmembrane region" description="Helical" evidence="1">
    <location>
        <begin position="21"/>
        <end position="39"/>
    </location>
</feature>
<keyword evidence="1" id="KW-0472">Membrane</keyword>
<dbReference type="PANTHER" id="PTHR33116">
    <property type="entry name" value="REVERSE TRANSCRIPTASE ZINC-BINDING DOMAIN-CONTAINING PROTEIN-RELATED-RELATED"/>
    <property type="match status" value="1"/>
</dbReference>
<keyword evidence="1" id="KW-0812">Transmembrane</keyword>
<protein>
    <submittedName>
        <fullName evidence="2">Uncharacterized protein</fullName>
    </submittedName>
</protein>
<comment type="caution">
    <text evidence="2">The sequence shown here is derived from an EMBL/GenBank/DDBJ whole genome shotgun (WGS) entry which is preliminary data.</text>
</comment>
<dbReference type="EMBL" id="CM031827">
    <property type="protein sequence ID" value="KAG6723354.1"/>
    <property type="molecule type" value="Genomic_DNA"/>
</dbReference>
<evidence type="ECO:0000313" key="2">
    <source>
        <dbReference type="EMBL" id="KAG6723354.1"/>
    </source>
</evidence>
<organism evidence="2 3">
    <name type="scientific">Carya illinoinensis</name>
    <name type="common">Pecan</name>
    <dbReference type="NCBI Taxonomy" id="32201"/>
    <lineage>
        <taxon>Eukaryota</taxon>
        <taxon>Viridiplantae</taxon>
        <taxon>Streptophyta</taxon>
        <taxon>Embryophyta</taxon>
        <taxon>Tracheophyta</taxon>
        <taxon>Spermatophyta</taxon>
        <taxon>Magnoliopsida</taxon>
        <taxon>eudicotyledons</taxon>
        <taxon>Gunneridae</taxon>
        <taxon>Pentapetalae</taxon>
        <taxon>rosids</taxon>
        <taxon>fabids</taxon>
        <taxon>Fagales</taxon>
        <taxon>Juglandaceae</taxon>
        <taxon>Carya</taxon>
    </lineage>
</organism>
<reference evidence="2" key="1">
    <citation type="submission" date="2021-01" db="EMBL/GenBank/DDBJ databases">
        <authorList>
            <person name="Lovell J.T."/>
            <person name="Bentley N."/>
            <person name="Bhattarai G."/>
            <person name="Jenkins J.W."/>
            <person name="Sreedasyam A."/>
            <person name="Alarcon Y."/>
            <person name="Bock C."/>
            <person name="Boston L."/>
            <person name="Carlson J."/>
            <person name="Cervantes K."/>
            <person name="Clermont K."/>
            <person name="Krom N."/>
            <person name="Kubenka K."/>
            <person name="Mamidi S."/>
            <person name="Mattison C."/>
            <person name="Monteros M."/>
            <person name="Pisani C."/>
            <person name="Plott C."/>
            <person name="Rajasekar S."/>
            <person name="Rhein H.S."/>
            <person name="Rohla C."/>
            <person name="Song M."/>
            <person name="Hilaire R.S."/>
            <person name="Shu S."/>
            <person name="Wells L."/>
            <person name="Wang X."/>
            <person name="Webber J."/>
            <person name="Heerema R.J."/>
            <person name="Klein P."/>
            <person name="Conner P."/>
            <person name="Grauke L."/>
            <person name="Grimwood J."/>
            <person name="Schmutz J."/>
            <person name="Randall J.J."/>
        </authorList>
    </citation>
    <scope>NUCLEOTIDE SEQUENCE</scope>
    <source>
        <tissue evidence="2">Leaf</tissue>
    </source>
</reference>
<name>A0A922JZU1_CARIL</name>